<dbReference type="PANTHER" id="PTHR48081">
    <property type="entry name" value="AB HYDROLASE SUPERFAMILY PROTEIN C4A8.06C"/>
    <property type="match status" value="1"/>
</dbReference>
<feature type="domain" description="Alpha/beta hydrolase fold-3" evidence="2">
    <location>
        <begin position="65"/>
        <end position="269"/>
    </location>
</feature>
<gene>
    <name evidence="3" type="ORF">RVIR1_04660</name>
</gene>
<evidence type="ECO:0000259" key="2">
    <source>
        <dbReference type="Pfam" id="PF07859"/>
    </source>
</evidence>
<proteinExistence type="predicted"/>
<dbReference type="RefSeq" id="WP_126322479.1">
    <property type="nucleotide sequence ID" value="NZ_AP018005.1"/>
</dbReference>
<dbReference type="EMBL" id="AP018005">
    <property type="protein sequence ID" value="BBB14977.1"/>
    <property type="molecule type" value="Genomic_DNA"/>
</dbReference>
<keyword evidence="1" id="KW-0378">Hydrolase</keyword>
<dbReference type="AlphaFoldDB" id="A0A2Z5V703"/>
<name>A0A2Z5V703_9COXI</name>
<dbReference type="InterPro" id="IPR029058">
    <property type="entry name" value="AB_hydrolase_fold"/>
</dbReference>
<sequence>MPLNYTISEHRKFILSLQQKEKRIAAKNVIISPLFFSLENNNRLTAFIYRPFRLASNKLYPTVLHIRGTGYNADARYYAYITCSHLAEKSSCQVIDLDHRLAPEYPCPIGFNDVYASIKSIIKNSEQLKIDPEKIAISGYSSGGNFAALAAIQAKTDKLPISLQLLISPITDLSRNLKKYSNFEKKDSFPLSLAQWFITLYLQQGASNPKSPLISPYWSNDLTNLPPTYFLCGEFDRFRSDSEGYRNKLAKAHVWTHMSVFKKENHSFFWHNIRVIETMATQLRMSFNLFSIPRSITQKRISEKQEKSPDLKKSNHI</sequence>
<dbReference type="PANTHER" id="PTHR48081:SF8">
    <property type="entry name" value="ALPHA_BETA HYDROLASE FOLD-3 DOMAIN-CONTAINING PROTEIN-RELATED"/>
    <property type="match status" value="1"/>
</dbReference>
<evidence type="ECO:0000313" key="3">
    <source>
        <dbReference type="EMBL" id="BBB14977.1"/>
    </source>
</evidence>
<dbReference type="OrthoDB" id="9806180at2"/>
<organism evidence="3 4">
    <name type="scientific">Candidatus Rickettsiella viridis</name>
    <dbReference type="NCBI Taxonomy" id="676208"/>
    <lineage>
        <taxon>Bacteria</taxon>
        <taxon>Pseudomonadati</taxon>
        <taxon>Pseudomonadota</taxon>
        <taxon>Gammaproteobacteria</taxon>
        <taxon>Legionellales</taxon>
        <taxon>Coxiellaceae</taxon>
        <taxon>Rickettsiella</taxon>
    </lineage>
</organism>
<reference evidence="3 4" key="1">
    <citation type="submission" date="2017-03" db="EMBL/GenBank/DDBJ databases">
        <title>The genome sequence of Candidatus Rickettsiella viridis.</title>
        <authorList>
            <person name="Nikoh N."/>
            <person name="Tsuchida T."/>
            <person name="Yamaguchi K."/>
            <person name="Maeda T."/>
            <person name="Shigenobu S."/>
            <person name="Fukatsu T."/>
        </authorList>
    </citation>
    <scope>NUCLEOTIDE SEQUENCE [LARGE SCALE GENOMIC DNA]</scope>
    <source>
        <strain evidence="3 4">Ap-RA04</strain>
    </source>
</reference>
<dbReference type="InterPro" id="IPR013094">
    <property type="entry name" value="AB_hydrolase_3"/>
</dbReference>
<dbReference type="Proteomes" id="UP000282483">
    <property type="component" value="Chromosome"/>
</dbReference>
<evidence type="ECO:0000256" key="1">
    <source>
        <dbReference type="ARBA" id="ARBA00022801"/>
    </source>
</evidence>
<dbReference type="Gene3D" id="3.40.50.1820">
    <property type="entry name" value="alpha/beta hydrolase"/>
    <property type="match status" value="1"/>
</dbReference>
<dbReference type="Pfam" id="PF07859">
    <property type="entry name" value="Abhydrolase_3"/>
    <property type="match status" value="1"/>
</dbReference>
<dbReference type="GO" id="GO:0016787">
    <property type="term" value="F:hydrolase activity"/>
    <property type="evidence" value="ECO:0007669"/>
    <property type="project" value="UniProtKB-KW"/>
</dbReference>
<dbReference type="SUPFAM" id="SSF53474">
    <property type="entry name" value="alpha/beta-Hydrolases"/>
    <property type="match status" value="1"/>
</dbReference>
<protein>
    <submittedName>
        <fullName evidence="3">Esterase/lipase/thioesterase</fullName>
    </submittedName>
</protein>
<evidence type="ECO:0000313" key="4">
    <source>
        <dbReference type="Proteomes" id="UP000282483"/>
    </source>
</evidence>
<dbReference type="KEGG" id="rvi:RVIR1_04660"/>
<dbReference type="InterPro" id="IPR050300">
    <property type="entry name" value="GDXG_lipolytic_enzyme"/>
</dbReference>
<keyword evidence="4" id="KW-1185">Reference proteome</keyword>
<accession>A0A2Z5V703</accession>